<dbReference type="Pfam" id="PF01497">
    <property type="entry name" value="Peripla_BP_2"/>
    <property type="match status" value="1"/>
</dbReference>
<organism evidence="3 4">
    <name type="scientific">Photobacterium leiognathi lrivu.4.1</name>
    <dbReference type="NCBI Taxonomy" id="1248232"/>
    <lineage>
        <taxon>Bacteria</taxon>
        <taxon>Pseudomonadati</taxon>
        <taxon>Pseudomonadota</taxon>
        <taxon>Gammaproteobacteria</taxon>
        <taxon>Vibrionales</taxon>
        <taxon>Vibrionaceae</taxon>
        <taxon>Photobacterium</taxon>
    </lineage>
</organism>
<sequence length="317" mass="35380">MIMTRQFFHTFSLITAFVMPFSAHAIQATRYPLTVTDATNHTVTLKQAPLRVSSKSMFSDQVLIELLPANQITSLSRLSKDPSYSLIANKIPSSIPLLDLNIERTIANKPDLLIAANWSDQQKIEVLRQAGITVFVFNTVYTIHDIENNILLLGKLVNQSERAQQLVNEMNTKLATKLIKPKHKLTAVEYTPWGAASNEASTINTIMTRAGLTNVVANVQGDQYGQVPLAKEQLLVLNPDVIIIPGTCDKDNTDNSNQFRQELLADPSLQQLTAFKNNKVICLPQSLRSTDSQYIVDAIIYLNHHVYGDNKTKQAHE</sequence>
<feature type="chain" id="PRO_5006712607" evidence="1">
    <location>
        <begin position="26"/>
        <end position="317"/>
    </location>
</feature>
<proteinExistence type="predicted"/>
<dbReference type="EMBL" id="DF196819">
    <property type="protein sequence ID" value="GAD31232.1"/>
    <property type="molecule type" value="Genomic_DNA"/>
</dbReference>
<name>A0A0U1P9B8_PHOLE</name>
<evidence type="ECO:0000256" key="1">
    <source>
        <dbReference type="SAM" id="SignalP"/>
    </source>
</evidence>
<dbReference type="Gene3D" id="3.40.50.1980">
    <property type="entry name" value="Nitrogenase molybdenum iron protein domain"/>
    <property type="match status" value="2"/>
</dbReference>
<dbReference type="PANTHER" id="PTHR30535">
    <property type="entry name" value="VITAMIN B12-BINDING PROTEIN"/>
    <property type="match status" value="1"/>
</dbReference>
<reference evidence="4" key="1">
    <citation type="submission" date="2012-12" db="EMBL/GenBank/DDBJ databases">
        <title>Genome Sequence of Photobacterium leiognathi lrivu.4.1.</title>
        <authorList>
            <person name="Urbanczyk H."/>
            <person name="Ogura Y."/>
            <person name="Hayashi T."/>
            <person name="Dunlap P.V."/>
        </authorList>
    </citation>
    <scope>NUCLEOTIDE SEQUENCE [LARGE SCALE GENOMIC DNA]</scope>
    <source>
        <strain evidence="4">lrivu.4.1</strain>
    </source>
</reference>
<dbReference type="InterPro" id="IPR050902">
    <property type="entry name" value="ABC_Transporter_SBP"/>
</dbReference>
<keyword evidence="1" id="KW-0732">Signal</keyword>
<evidence type="ECO:0000259" key="2">
    <source>
        <dbReference type="PROSITE" id="PS50983"/>
    </source>
</evidence>
<dbReference type="SUPFAM" id="SSF53807">
    <property type="entry name" value="Helical backbone' metal receptor"/>
    <property type="match status" value="1"/>
</dbReference>
<feature type="domain" description="Fe/B12 periplasmic-binding" evidence="2">
    <location>
        <begin position="51"/>
        <end position="310"/>
    </location>
</feature>
<dbReference type="Proteomes" id="UP000030675">
    <property type="component" value="Unassembled WGS sequence"/>
</dbReference>
<protein>
    <submittedName>
        <fullName evidence="3">Periplasmic binding family protein</fullName>
    </submittedName>
</protein>
<dbReference type="PANTHER" id="PTHR30535:SF34">
    <property type="entry name" value="MOLYBDATE-BINDING PROTEIN MOLA"/>
    <property type="match status" value="1"/>
</dbReference>
<evidence type="ECO:0000313" key="4">
    <source>
        <dbReference type="Proteomes" id="UP000030675"/>
    </source>
</evidence>
<dbReference type="PROSITE" id="PS50983">
    <property type="entry name" value="FE_B12_PBP"/>
    <property type="match status" value="1"/>
</dbReference>
<dbReference type="HOGENOM" id="CLU_038034_2_4_6"/>
<feature type="signal peptide" evidence="1">
    <location>
        <begin position="1"/>
        <end position="25"/>
    </location>
</feature>
<gene>
    <name evidence="3" type="ORF">PLEI_2889</name>
</gene>
<evidence type="ECO:0000313" key="3">
    <source>
        <dbReference type="EMBL" id="GAD31232.1"/>
    </source>
</evidence>
<accession>A0A0U1P9B8</accession>
<dbReference type="AlphaFoldDB" id="A0A0U1P9B8"/>
<dbReference type="GO" id="GO:0071281">
    <property type="term" value="P:cellular response to iron ion"/>
    <property type="evidence" value="ECO:0007669"/>
    <property type="project" value="TreeGrafter"/>
</dbReference>
<dbReference type="InterPro" id="IPR002491">
    <property type="entry name" value="ABC_transptr_periplasmic_BD"/>
</dbReference>
<dbReference type="eggNOG" id="COG0614">
    <property type="taxonomic scope" value="Bacteria"/>
</dbReference>